<dbReference type="Gene3D" id="3.30.450.20">
    <property type="entry name" value="PAS domain"/>
    <property type="match status" value="1"/>
</dbReference>
<dbReference type="InterPro" id="IPR029787">
    <property type="entry name" value="Nucleotide_cyclase"/>
</dbReference>
<dbReference type="Pfam" id="PF00563">
    <property type="entry name" value="EAL"/>
    <property type="match status" value="1"/>
</dbReference>
<evidence type="ECO:0000313" key="6">
    <source>
        <dbReference type="Proteomes" id="UP001169242"/>
    </source>
</evidence>
<feature type="domain" description="GGDEF" evidence="4">
    <location>
        <begin position="167"/>
        <end position="301"/>
    </location>
</feature>
<dbReference type="CDD" id="cd01948">
    <property type="entry name" value="EAL"/>
    <property type="match status" value="1"/>
</dbReference>
<dbReference type="InterPro" id="IPR052155">
    <property type="entry name" value="Biofilm_reg_signaling"/>
</dbReference>
<dbReference type="InterPro" id="IPR000014">
    <property type="entry name" value="PAS"/>
</dbReference>
<dbReference type="SUPFAM" id="SSF141868">
    <property type="entry name" value="EAL domain-like"/>
    <property type="match status" value="1"/>
</dbReference>
<evidence type="ECO:0000259" key="1">
    <source>
        <dbReference type="PROSITE" id="PS50112"/>
    </source>
</evidence>
<dbReference type="PROSITE" id="PS50112">
    <property type="entry name" value="PAS"/>
    <property type="match status" value="1"/>
</dbReference>
<dbReference type="PANTHER" id="PTHR44757">
    <property type="entry name" value="DIGUANYLATE CYCLASE DGCP"/>
    <property type="match status" value="1"/>
</dbReference>
<dbReference type="InterPro" id="IPR035919">
    <property type="entry name" value="EAL_sf"/>
</dbReference>
<dbReference type="SMART" id="SM00267">
    <property type="entry name" value="GGDEF"/>
    <property type="match status" value="1"/>
</dbReference>
<dbReference type="Pfam" id="PF00990">
    <property type="entry name" value="GGDEF"/>
    <property type="match status" value="1"/>
</dbReference>
<dbReference type="PROSITE" id="PS50113">
    <property type="entry name" value="PAC"/>
    <property type="match status" value="1"/>
</dbReference>
<name>A0AA42DXD0_9FIRM</name>
<dbReference type="InterPro" id="IPR000700">
    <property type="entry name" value="PAS-assoc_C"/>
</dbReference>
<dbReference type="SMART" id="SM00052">
    <property type="entry name" value="EAL"/>
    <property type="match status" value="1"/>
</dbReference>
<dbReference type="CDD" id="cd00130">
    <property type="entry name" value="PAS"/>
    <property type="match status" value="1"/>
</dbReference>
<accession>A0AA42DXD0</accession>
<dbReference type="EMBL" id="JAQIFT010000074">
    <property type="protein sequence ID" value="MDA3734232.1"/>
    <property type="molecule type" value="Genomic_DNA"/>
</dbReference>
<feature type="domain" description="EAL" evidence="3">
    <location>
        <begin position="310"/>
        <end position="564"/>
    </location>
</feature>
<dbReference type="Proteomes" id="UP001169242">
    <property type="component" value="Unassembled WGS sequence"/>
</dbReference>
<evidence type="ECO:0000259" key="3">
    <source>
        <dbReference type="PROSITE" id="PS50883"/>
    </source>
</evidence>
<evidence type="ECO:0000259" key="4">
    <source>
        <dbReference type="PROSITE" id="PS50887"/>
    </source>
</evidence>
<dbReference type="RefSeq" id="WP_271013806.1">
    <property type="nucleotide sequence ID" value="NZ_JAQIFT010000074.1"/>
</dbReference>
<dbReference type="InterPro" id="IPR001633">
    <property type="entry name" value="EAL_dom"/>
</dbReference>
<feature type="domain" description="PAS" evidence="1">
    <location>
        <begin position="12"/>
        <end position="55"/>
    </location>
</feature>
<dbReference type="Gene3D" id="3.20.20.450">
    <property type="entry name" value="EAL domain"/>
    <property type="match status" value="1"/>
</dbReference>
<dbReference type="Gene3D" id="3.30.70.270">
    <property type="match status" value="1"/>
</dbReference>
<keyword evidence="6" id="KW-1185">Reference proteome</keyword>
<dbReference type="CDD" id="cd01949">
    <property type="entry name" value="GGDEF"/>
    <property type="match status" value="1"/>
</dbReference>
<dbReference type="SUPFAM" id="SSF55073">
    <property type="entry name" value="Nucleotide cyclase"/>
    <property type="match status" value="1"/>
</dbReference>
<proteinExistence type="predicted"/>
<dbReference type="SUPFAM" id="SSF55785">
    <property type="entry name" value="PYP-like sensor domain (PAS domain)"/>
    <property type="match status" value="1"/>
</dbReference>
<feature type="domain" description="PAC" evidence="2">
    <location>
        <begin position="84"/>
        <end position="138"/>
    </location>
</feature>
<dbReference type="PANTHER" id="PTHR44757:SF2">
    <property type="entry name" value="BIOFILM ARCHITECTURE MAINTENANCE PROTEIN MBAA"/>
    <property type="match status" value="1"/>
</dbReference>
<evidence type="ECO:0000259" key="2">
    <source>
        <dbReference type="PROSITE" id="PS50113"/>
    </source>
</evidence>
<protein>
    <submittedName>
        <fullName evidence="5">EAL domain-containing protein</fullName>
    </submittedName>
</protein>
<evidence type="ECO:0000313" key="5">
    <source>
        <dbReference type="EMBL" id="MDA3734232.1"/>
    </source>
</evidence>
<sequence length="566" mass="65396">MENILNLQDVIINEILAELIDEIEDWLVIYDKQGKMIYINRHVERLSGYSKEEILQDPMKAPWDINTYNTTLKERALLAIGQNRKFETITLNKNKKQAEFYLSLTLSGIKDRNGELVLYIAIGKDITGAKRLQEKLHRLKYIDEVTGLPNQAAFIEHIYSKVKKEDASFAVILFDISKMSYINNTYGLTTGDALMKEIADRLHKVLHKDGAIAKLNSDIFAVIYEDVEEQAEVIEFINIIFNHIHKPFKIEEKEIYIEMSVGVSMFPTHAKKAGQLINKVQIALARAKECLGKNKVIFYEDQIQDEVQMRMLQESDIHQAYKNNEFIVYYQPFIDLERETLTGMEALLRRKKQSGEIVMPSKFIDLLEQLELIEQVGVQVIEEVCRQLREWIDEGYSIVPISINLSMLQFKNPNLSNDIINMLEKYNIPPSLIVLEITENMVIQEVEMAQQTILELRNYGFKIAIDDFGTGYSSLGYLKKFLFDHLKIDISFIREITKNPQDRAIVSAIISMAKALSLQTIAEGIETLEQLEIIQEMGCEMGQGYLWDAPLKPEDIKNKYLLKLYK</sequence>
<dbReference type="PROSITE" id="PS50883">
    <property type="entry name" value="EAL"/>
    <property type="match status" value="1"/>
</dbReference>
<dbReference type="InterPro" id="IPR043128">
    <property type="entry name" value="Rev_trsase/Diguanyl_cyclase"/>
</dbReference>
<organism evidence="5 6">
    <name type="scientific">Holtiella tumoricola</name>
    <dbReference type="NCBI Taxonomy" id="3018743"/>
    <lineage>
        <taxon>Bacteria</taxon>
        <taxon>Bacillati</taxon>
        <taxon>Bacillota</taxon>
        <taxon>Clostridia</taxon>
        <taxon>Lachnospirales</taxon>
        <taxon>Cellulosilyticaceae</taxon>
        <taxon>Holtiella</taxon>
    </lineage>
</organism>
<gene>
    <name evidence="5" type="ORF">PBV87_22415</name>
</gene>
<dbReference type="InterPro" id="IPR000160">
    <property type="entry name" value="GGDEF_dom"/>
</dbReference>
<comment type="caution">
    <text evidence="5">The sequence shown here is derived from an EMBL/GenBank/DDBJ whole genome shotgun (WGS) entry which is preliminary data.</text>
</comment>
<dbReference type="InterPro" id="IPR035965">
    <property type="entry name" value="PAS-like_dom_sf"/>
</dbReference>
<dbReference type="Pfam" id="PF13426">
    <property type="entry name" value="PAS_9"/>
    <property type="match status" value="1"/>
</dbReference>
<reference evidence="5" key="1">
    <citation type="journal article" date="2023" name="Int. J. Syst. Evol. Microbiol.">
        <title>&lt;i&gt;Holtiella tumoricola&lt;/i&gt; gen. nov. sp. nov., isolated from a human clinical sample.</title>
        <authorList>
            <person name="Allen-Vercoe E."/>
            <person name="Daigneault M.C."/>
            <person name="Vancuren S.J."/>
            <person name="Cochrane K."/>
            <person name="O'Neal L.L."/>
            <person name="Sankaranarayanan K."/>
            <person name="Lawson P.A."/>
        </authorList>
    </citation>
    <scope>NUCLEOTIDE SEQUENCE</scope>
    <source>
        <strain evidence="5">CC70A</strain>
    </source>
</reference>
<dbReference type="NCBIfam" id="TIGR00229">
    <property type="entry name" value="sensory_box"/>
    <property type="match status" value="1"/>
</dbReference>
<dbReference type="PROSITE" id="PS50887">
    <property type="entry name" value="GGDEF"/>
    <property type="match status" value="1"/>
</dbReference>
<dbReference type="NCBIfam" id="TIGR00254">
    <property type="entry name" value="GGDEF"/>
    <property type="match status" value="1"/>
</dbReference>
<dbReference type="AlphaFoldDB" id="A0AA42DXD0"/>